<dbReference type="RefSeq" id="XP_004343373.2">
    <property type="nucleotide sequence ID" value="XM_004343323.2"/>
</dbReference>
<evidence type="ECO:0000313" key="7">
    <source>
        <dbReference type="EMBL" id="KJE97011.1"/>
    </source>
</evidence>
<evidence type="ECO:0000256" key="5">
    <source>
        <dbReference type="ARBA" id="ARBA00023002"/>
    </source>
</evidence>
<dbReference type="Gene3D" id="3.30.465.10">
    <property type="match status" value="1"/>
</dbReference>
<dbReference type="InterPro" id="IPR016167">
    <property type="entry name" value="FAD-bd_PCMH_sub1"/>
</dbReference>
<gene>
    <name evidence="7" type="ORF">CAOG_007499</name>
</gene>
<dbReference type="Gene3D" id="1.10.45.10">
    <property type="entry name" value="Vanillyl-alcohol Oxidase, Chain A, domain 4"/>
    <property type="match status" value="1"/>
</dbReference>
<name>A0A0D2UPT6_CAPO3</name>
<dbReference type="InterPro" id="IPR051264">
    <property type="entry name" value="FAD-oxidored/transferase_4"/>
</dbReference>
<evidence type="ECO:0000313" key="8">
    <source>
        <dbReference type="Proteomes" id="UP000008743"/>
    </source>
</evidence>
<dbReference type="Gene3D" id="3.30.43.10">
    <property type="entry name" value="Uridine Diphospho-n-acetylenolpyruvylglucosamine Reductase, domain 2"/>
    <property type="match status" value="1"/>
</dbReference>
<dbReference type="InterPro" id="IPR036318">
    <property type="entry name" value="FAD-bd_PCMH-like_sf"/>
</dbReference>
<comment type="similarity">
    <text evidence="2">Belongs to the FAD-binding oxidoreductase/transferase type 4 family.</text>
</comment>
<dbReference type="FunCoup" id="A0A0D2UPT6">
    <property type="interactions" value="202"/>
</dbReference>
<dbReference type="Gene3D" id="3.30.70.2740">
    <property type="match status" value="1"/>
</dbReference>
<dbReference type="GO" id="GO:0016491">
    <property type="term" value="F:oxidoreductase activity"/>
    <property type="evidence" value="ECO:0007669"/>
    <property type="project" value="UniProtKB-KW"/>
</dbReference>
<dbReference type="FunFam" id="3.30.465.10:FF:000001">
    <property type="entry name" value="D-2-hydroxyglutarate dehydrogenase, mitochondrial"/>
    <property type="match status" value="1"/>
</dbReference>
<dbReference type="EMBL" id="KE346373">
    <property type="protein sequence ID" value="KJE97011.1"/>
    <property type="molecule type" value="Genomic_DNA"/>
</dbReference>
<dbReference type="PROSITE" id="PS51387">
    <property type="entry name" value="FAD_PCMH"/>
    <property type="match status" value="1"/>
</dbReference>
<keyword evidence="8" id="KW-1185">Reference proteome</keyword>
<dbReference type="FunFam" id="3.30.43.10:FF:000011">
    <property type="entry name" value="D-lactate dehydrogenase (Cytochrome)"/>
    <property type="match status" value="1"/>
</dbReference>
<dbReference type="PhylomeDB" id="A0A0D2UPT6"/>
<evidence type="ECO:0000256" key="3">
    <source>
        <dbReference type="ARBA" id="ARBA00022630"/>
    </source>
</evidence>
<dbReference type="Pfam" id="PF02913">
    <property type="entry name" value="FAD-oxidase_C"/>
    <property type="match status" value="1"/>
</dbReference>
<dbReference type="Pfam" id="PF01565">
    <property type="entry name" value="FAD_binding_4"/>
    <property type="match status" value="1"/>
</dbReference>
<sequence length="532" mass="57344">MLSVGRISLCRSFQAPSTRPVLAAVARAFSSSAQSTATGSMPIALSPAQPPLTSTSHPHVHRSAAFARLDPAVHLPELTQLVGGPAGVAPQDAMDFHNTDWQGRYRGASSLALLPSTPQQVAAVLKYCSDHQLAVVPQGGNTGLVGGSVPVFDEIVVSTARMNKIRSFNAVTGVLECDAGCVLETLDNYLLPRNHTMPWDLGAKGSCHIGGNVATNAGGLRLLRYGSLHGSILGLEVALTDGSILDTMSSLRKDNTGYDLKQLFIGSEGTLGVITGVSVLTAAKPKSVHVLYIGCESFATVQTIFSEAKQRLGEILSACEFQDAPSLNLVLQYIPNTRNPLSASHPFYVLIETSGSNETHDLEKLDSFVEFLYDNKISSDAVASQDISQVKAIWQLRENVASAMKRQGEVWKYDLSLPISQMYPLVEELRTRLPREPGVLAVGYGHLGDGNVHINVVAPTRSESVHNAIEPFIYEWTQKHRGSVSAEHGLGFTKAHCIGYSKPPRAISLMHNIRSLFDPKGILNPYKVLPHD</sequence>
<evidence type="ECO:0000256" key="2">
    <source>
        <dbReference type="ARBA" id="ARBA00008000"/>
    </source>
</evidence>
<dbReference type="GO" id="GO:0071949">
    <property type="term" value="F:FAD binding"/>
    <property type="evidence" value="ECO:0007669"/>
    <property type="project" value="InterPro"/>
</dbReference>
<comment type="cofactor">
    <cofactor evidence="1">
        <name>FAD</name>
        <dbReference type="ChEBI" id="CHEBI:57692"/>
    </cofactor>
</comment>
<dbReference type="InterPro" id="IPR004113">
    <property type="entry name" value="FAD-bd_oxidored_4_C"/>
</dbReference>
<evidence type="ECO:0000256" key="1">
    <source>
        <dbReference type="ARBA" id="ARBA00001974"/>
    </source>
</evidence>
<dbReference type="PANTHER" id="PTHR43716">
    <property type="entry name" value="D-2-HYDROXYGLUTARATE DEHYDROGENASE, MITOCHONDRIAL"/>
    <property type="match status" value="1"/>
</dbReference>
<organism evidence="7 8">
    <name type="scientific">Capsaspora owczarzaki (strain ATCC 30864)</name>
    <dbReference type="NCBI Taxonomy" id="595528"/>
    <lineage>
        <taxon>Eukaryota</taxon>
        <taxon>Filasterea</taxon>
        <taxon>Capsaspora</taxon>
    </lineage>
</organism>
<keyword evidence="5" id="KW-0560">Oxidoreductase</keyword>
<dbReference type="Proteomes" id="UP000008743">
    <property type="component" value="Unassembled WGS sequence"/>
</dbReference>
<dbReference type="InterPro" id="IPR006094">
    <property type="entry name" value="Oxid_FAD_bind_N"/>
</dbReference>
<feature type="domain" description="FAD-binding PCMH-type" evidence="6">
    <location>
        <begin position="105"/>
        <end position="284"/>
    </location>
</feature>
<dbReference type="InParanoid" id="A0A0D2UPT6"/>
<keyword evidence="3" id="KW-0285">Flavoprotein</keyword>
<dbReference type="InterPro" id="IPR016164">
    <property type="entry name" value="FAD-linked_Oxase-like_C"/>
</dbReference>
<dbReference type="SUPFAM" id="SSF56176">
    <property type="entry name" value="FAD-binding/transporter-associated domain-like"/>
    <property type="match status" value="1"/>
</dbReference>
<reference evidence="8" key="1">
    <citation type="submission" date="2011-02" db="EMBL/GenBank/DDBJ databases">
        <title>The Genome Sequence of Capsaspora owczarzaki ATCC 30864.</title>
        <authorList>
            <person name="Russ C."/>
            <person name="Cuomo C."/>
            <person name="Burger G."/>
            <person name="Gray M.W."/>
            <person name="Holland P.W.H."/>
            <person name="King N."/>
            <person name="Lang F.B.F."/>
            <person name="Roger A.J."/>
            <person name="Ruiz-Trillo I."/>
            <person name="Young S.K."/>
            <person name="Zeng Q."/>
            <person name="Gargeya S."/>
            <person name="Alvarado L."/>
            <person name="Berlin A."/>
            <person name="Chapman S.B."/>
            <person name="Chen Z."/>
            <person name="Freedman E."/>
            <person name="Gellesch M."/>
            <person name="Goldberg J."/>
            <person name="Griggs A."/>
            <person name="Gujja S."/>
            <person name="Heilman E."/>
            <person name="Heiman D."/>
            <person name="Howarth C."/>
            <person name="Mehta T."/>
            <person name="Neiman D."/>
            <person name="Pearson M."/>
            <person name="Roberts A."/>
            <person name="Saif S."/>
            <person name="Shea T."/>
            <person name="Shenoy N."/>
            <person name="Sisk P."/>
            <person name="Stolte C."/>
            <person name="Sykes S."/>
            <person name="White J."/>
            <person name="Yandava C."/>
            <person name="Haas B."/>
            <person name="Nusbaum C."/>
            <person name="Birren B."/>
        </authorList>
    </citation>
    <scope>NUCLEOTIDE SEQUENCE</scope>
    <source>
        <strain evidence="8">ATCC 30864</strain>
    </source>
</reference>
<dbReference type="OrthoDB" id="5332616at2759"/>
<protein>
    <submittedName>
        <fullName evidence="7">D-2-hydroxyglutarate dehydrogenase</fullName>
    </submittedName>
</protein>
<dbReference type="FunFam" id="3.30.70.2190:FF:000001">
    <property type="entry name" value="D-2-hydroxyglutarate dehydrogenase mitochondrial"/>
    <property type="match status" value="1"/>
</dbReference>
<keyword evidence="4" id="KW-0274">FAD</keyword>
<dbReference type="PANTHER" id="PTHR43716:SF1">
    <property type="entry name" value="D-2-HYDROXYGLUTARATE DEHYDROGENASE, MITOCHONDRIAL"/>
    <property type="match status" value="1"/>
</dbReference>
<dbReference type="FunFam" id="3.30.70.2740:FF:000002">
    <property type="entry name" value="D-2-hydroxyglutarate dehydrogenase mitochondrial"/>
    <property type="match status" value="1"/>
</dbReference>
<dbReference type="SUPFAM" id="SSF55103">
    <property type="entry name" value="FAD-linked oxidases, C-terminal domain"/>
    <property type="match status" value="1"/>
</dbReference>
<dbReference type="AlphaFoldDB" id="A0A0D2UPT6"/>
<evidence type="ECO:0000256" key="4">
    <source>
        <dbReference type="ARBA" id="ARBA00022827"/>
    </source>
</evidence>
<dbReference type="InterPro" id="IPR016166">
    <property type="entry name" value="FAD-bd_PCMH"/>
</dbReference>
<dbReference type="InterPro" id="IPR016171">
    <property type="entry name" value="Vanillyl_alc_oxidase_C-sub2"/>
</dbReference>
<dbReference type="FunFam" id="1.10.45.10:FF:000001">
    <property type="entry name" value="D-lactate dehydrogenase mitochondrial"/>
    <property type="match status" value="1"/>
</dbReference>
<dbReference type="STRING" id="595528.A0A0D2UPT6"/>
<dbReference type="InterPro" id="IPR016169">
    <property type="entry name" value="FAD-bd_PCMH_sub2"/>
</dbReference>
<evidence type="ECO:0000259" key="6">
    <source>
        <dbReference type="PROSITE" id="PS51387"/>
    </source>
</evidence>
<dbReference type="Gene3D" id="3.30.70.2190">
    <property type="match status" value="1"/>
</dbReference>
<dbReference type="GO" id="GO:0005739">
    <property type="term" value="C:mitochondrion"/>
    <property type="evidence" value="ECO:0007669"/>
    <property type="project" value="TreeGrafter"/>
</dbReference>
<proteinExistence type="inferred from homology"/>
<accession>A0A0D2UPT6</accession>
<dbReference type="eggNOG" id="KOG1232">
    <property type="taxonomic scope" value="Eukaryota"/>
</dbReference>